<dbReference type="Proteomes" id="UP000484015">
    <property type="component" value="Unassembled WGS sequence"/>
</dbReference>
<reference evidence="7 8" key="1">
    <citation type="submission" date="2019-11" db="EMBL/GenBank/DDBJ databases">
        <title>Type strains purchased from KCTC, JCM and DSMZ.</title>
        <authorList>
            <person name="Lu H."/>
        </authorList>
    </citation>
    <scope>NUCLEOTIDE SEQUENCE [LARGE SCALE GENOMIC DNA]</scope>
    <source>
        <strain evidence="7 8">KCTC 42409</strain>
    </source>
</reference>
<evidence type="ECO:0000313" key="7">
    <source>
        <dbReference type="EMBL" id="MTW05904.1"/>
    </source>
</evidence>
<evidence type="ECO:0000259" key="6">
    <source>
        <dbReference type="Pfam" id="PF04335"/>
    </source>
</evidence>
<evidence type="ECO:0000256" key="4">
    <source>
        <dbReference type="ARBA" id="ARBA00023136"/>
    </source>
</evidence>
<keyword evidence="3 5" id="KW-1133">Transmembrane helix</keyword>
<dbReference type="AlphaFoldDB" id="A0A6L6Q8W8"/>
<dbReference type="InterPro" id="IPR035658">
    <property type="entry name" value="TrbF"/>
</dbReference>
<dbReference type="CDD" id="cd16425">
    <property type="entry name" value="TrbF"/>
    <property type="match status" value="1"/>
</dbReference>
<evidence type="ECO:0000256" key="5">
    <source>
        <dbReference type="SAM" id="Phobius"/>
    </source>
</evidence>
<evidence type="ECO:0000256" key="3">
    <source>
        <dbReference type="ARBA" id="ARBA00022989"/>
    </source>
</evidence>
<protein>
    <submittedName>
        <fullName evidence="7">Conjugal transfer protein TrbF</fullName>
    </submittedName>
</protein>
<feature type="transmembrane region" description="Helical" evidence="5">
    <location>
        <begin position="20"/>
        <end position="50"/>
    </location>
</feature>
<feature type="domain" description="Bacterial virulence protein VirB8" evidence="6">
    <location>
        <begin position="13"/>
        <end position="226"/>
    </location>
</feature>
<gene>
    <name evidence="7" type="ORF">GM668_27880</name>
</gene>
<dbReference type="GO" id="GO:0016020">
    <property type="term" value="C:membrane"/>
    <property type="evidence" value="ECO:0007669"/>
    <property type="project" value="UniProtKB-SubCell"/>
</dbReference>
<dbReference type="Pfam" id="PF04335">
    <property type="entry name" value="VirB8"/>
    <property type="match status" value="1"/>
</dbReference>
<comment type="subcellular location">
    <subcellularLocation>
        <location evidence="1">Membrane</location>
        <topology evidence="1">Single-pass membrane protein</topology>
    </subcellularLocation>
</comment>
<evidence type="ECO:0000313" key="8">
    <source>
        <dbReference type="Proteomes" id="UP000484015"/>
    </source>
</evidence>
<comment type="caution">
    <text evidence="7">The sequence shown here is derived from an EMBL/GenBank/DDBJ whole genome shotgun (WGS) entry which is preliminary data.</text>
</comment>
<organism evidence="7 8">
    <name type="scientific">Pseudoduganella ginsengisoli</name>
    <dbReference type="NCBI Taxonomy" id="1462440"/>
    <lineage>
        <taxon>Bacteria</taxon>
        <taxon>Pseudomonadati</taxon>
        <taxon>Pseudomonadota</taxon>
        <taxon>Betaproteobacteria</taxon>
        <taxon>Burkholderiales</taxon>
        <taxon>Oxalobacteraceae</taxon>
        <taxon>Telluria group</taxon>
        <taxon>Pseudoduganella</taxon>
    </lineage>
</organism>
<dbReference type="InterPro" id="IPR032710">
    <property type="entry name" value="NTF2-like_dom_sf"/>
</dbReference>
<evidence type="ECO:0000256" key="1">
    <source>
        <dbReference type="ARBA" id="ARBA00004167"/>
    </source>
</evidence>
<dbReference type="InterPro" id="IPR007430">
    <property type="entry name" value="VirB8"/>
</dbReference>
<proteinExistence type="predicted"/>
<accession>A0A6L6Q8W8</accession>
<dbReference type="EMBL" id="WNLA01000032">
    <property type="protein sequence ID" value="MTW05904.1"/>
    <property type="molecule type" value="Genomic_DNA"/>
</dbReference>
<evidence type="ECO:0000256" key="2">
    <source>
        <dbReference type="ARBA" id="ARBA00022692"/>
    </source>
</evidence>
<dbReference type="OrthoDB" id="9778195at2"/>
<keyword evidence="8" id="KW-1185">Reference proteome</keyword>
<keyword evidence="4 5" id="KW-0472">Membrane</keyword>
<name>A0A6L6Q8W8_9BURK</name>
<sequence length="230" mass="25583">MEKLDTANPYLNARRSWNSIFGGIVSLSQFSQLIALGCILIAIAAVGGLYNIGSQSKFIPLVVMQDANHKVVSVTRADRVASVETGDFEALAASFIENVRLVTPDVQLQRKAILKAYCVLNAQDAATQKVNEYLNGKEENRPFKRAATETVSTEVTSVLKETDLSYQVEWVEHIRDRQGGKKGDLEMRALVTMYQGSPNIRDNQTPEENALCNPRALYVKDFNWTKKNGL</sequence>
<keyword evidence="2 5" id="KW-0812">Transmembrane</keyword>
<dbReference type="Gene3D" id="3.10.450.230">
    <property type="entry name" value="VirB8 protein"/>
    <property type="match status" value="1"/>
</dbReference>
<dbReference type="SUPFAM" id="SSF54427">
    <property type="entry name" value="NTF2-like"/>
    <property type="match status" value="1"/>
</dbReference>